<dbReference type="Gene3D" id="3.30.428.10">
    <property type="entry name" value="HIT-like"/>
    <property type="match status" value="1"/>
</dbReference>
<dbReference type="CDD" id="cd01275">
    <property type="entry name" value="FHIT"/>
    <property type="match status" value="1"/>
</dbReference>
<dbReference type="PROSITE" id="PS51084">
    <property type="entry name" value="HIT_2"/>
    <property type="match status" value="1"/>
</dbReference>
<sequence length="187" mass="21137">MNSPKSEKPEHTDRLERLWAPYRQSYIVSDERKKVADPFLEIPKLEDREGLIVARGTTCYAVMNKFPYNAGHLLVVPYRKVANLEDLTDDEFGELMEWARVAVRVIKEVSSPDAMNVGFNLGRASGGSVGEHLHLHIVPRWSGDSNFMTIIDATKVLPQTLQQTRDLLAKVWNDAEWAPGHVVVGKE</sequence>
<protein>
    <submittedName>
        <fullName evidence="6">HIT domain-containing protein</fullName>
    </submittedName>
</protein>
<evidence type="ECO:0000259" key="5">
    <source>
        <dbReference type="PROSITE" id="PS51084"/>
    </source>
</evidence>
<evidence type="ECO:0000256" key="3">
    <source>
        <dbReference type="PIRSR" id="PIRSR639383-2"/>
    </source>
</evidence>
<evidence type="ECO:0000313" key="7">
    <source>
        <dbReference type="Proteomes" id="UP000234560"/>
    </source>
</evidence>
<dbReference type="PANTHER" id="PTHR42997:SF1">
    <property type="entry name" value="AP-4-A PHOSPHORYLASE"/>
    <property type="match status" value="1"/>
</dbReference>
<dbReference type="AlphaFoldDB" id="A0AAF0YTJ4"/>
<evidence type="ECO:0000256" key="2">
    <source>
        <dbReference type="PIRSR" id="PIRSR639383-1"/>
    </source>
</evidence>
<keyword evidence="1" id="KW-0547">Nucleotide-binding</keyword>
<dbReference type="Proteomes" id="UP000234560">
    <property type="component" value="Chromosome"/>
</dbReference>
<proteinExistence type="predicted"/>
<dbReference type="PANTHER" id="PTHR42997">
    <property type="entry name" value="HIT FAMILY HYDROLASE"/>
    <property type="match status" value="1"/>
</dbReference>
<feature type="binding site" evidence="3">
    <location>
        <position position="136"/>
    </location>
    <ligand>
        <name>substrate</name>
    </ligand>
</feature>
<feature type="short sequence motif" description="Histidine triad motif" evidence="4">
    <location>
        <begin position="132"/>
        <end position="136"/>
    </location>
</feature>
<accession>A0AAF0YTJ4</accession>
<evidence type="ECO:0000313" key="6">
    <source>
        <dbReference type="EMBL" id="WOT03182.1"/>
    </source>
</evidence>
<dbReference type="KEGG" id="cpyr:CYJ47_05350"/>
<evidence type="ECO:0000256" key="1">
    <source>
        <dbReference type="ARBA" id="ARBA00022741"/>
    </source>
</evidence>
<dbReference type="EMBL" id="CP136958">
    <property type="protein sequence ID" value="WOT03182.1"/>
    <property type="molecule type" value="Genomic_DNA"/>
</dbReference>
<dbReference type="InterPro" id="IPR036265">
    <property type="entry name" value="HIT-like_sf"/>
</dbReference>
<feature type="domain" description="HIT" evidence="5">
    <location>
        <begin position="38"/>
        <end position="147"/>
    </location>
</feature>
<evidence type="ECO:0000256" key="4">
    <source>
        <dbReference type="PROSITE-ProRule" id="PRU00464"/>
    </source>
</evidence>
<dbReference type="GO" id="GO:0003824">
    <property type="term" value="F:catalytic activity"/>
    <property type="evidence" value="ECO:0007669"/>
    <property type="project" value="InterPro"/>
</dbReference>
<gene>
    <name evidence="6" type="ORF">CYJ47_05350</name>
</gene>
<reference evidence="6" key="2">
    <citation type="submission" date="2023-10" db="EMBL/GenBank/DDBJ databases">
        <authorList>
            <person name="Choi B."/>
        </authorList>
    </citation>
    <scope>NUCLEOTIDE SEQUENCE</scope>
    <source>
        <strain evidence="6">UMB0763</strain>
    </source>
</reference>
<dbReference type="InterPro" id="IPR039383">
    <property type="entry name" value="FHIT"/>
</dbReference>
<dbReference type="GO" id="GO:0000166">
    <property type="term" value="F:nucleotide binding"/>
    <property type="evidence" value="ECO:0007669"/>
    <property type="project" value="UniProtKB-KW"/>
</dbReference>
<dbReference type="InterPro" id="IPR052908">
    <property type="entry name" value="AP-4-A_phosphorylase"/>
</dbReference>
<feature type="binding site" evidence="3">
    <location>
        <position position="64"/>
    </location>
    <ligand>
        <name>substrate</name>
    </ligand>
</feature>
<feature type="binding site" evidence="3">
    <location>
        <begin position="126"/>
        <end position="129"/>
    </location>
    <ligand>
        <name>substrate</name>
    </ligand>
</feature>
<organism evidence="6 7">
    <name type="scientific">Corynebacterium pyruviciproducens</name>
    <dbReference type="NCBI Taxonomy" id="598660"/>
    <lineage>
        <taxon>Bacteria</taxon>
        <taxon>Bacillati</taxon>
        <taxon>Actinomycetota</taxon>
        <taxon>Actinomycetes</taxon>
        <taxon>Mycobacteriales</taxon>
        <taxon>Corynebacteriaceae</taxon>
        <taxon>Corynebacterium</taxon>
    </lineage>
</organism>
<name>A0AAF0YTJ4_9CORY</name>
<reference evidence="6" key="1">
    <citation type="submission" date="2017-12" db="EMBL/GenBank/DDBJ databases">
        <authorList>
            <person name="Thomas-White K."/>
            <person name="Wolfe A.J."/>
        </authorList>
    </citation>
    <scope>NUCLEOTIDE SEQUENCE</scope>
    <source>
        <strain evidence="6">UMB0763</strain>
    </source>
</reference>
<dbReference type="SUPFAM" id="SSF54197">
    <property type="entry name" value="HIT-like"/>
    <property type="match status" value="1"/>
</dbReference>
<dbReference type="RefSeq" id="WP_180805573.1">
    <property type="nucleotide sequence ID" value="NZ_CAUPGZ010000004.1"/>
</dbReference>
<feature type="active site" description="Tele-AMP-histidine intermediate" evidence="2">
    <location>
        <position position="134"/>
    </location>
</feature>
<dbReference type="InterPro" id="IPR011146">
    <property type="entry name" value="HIT-like"/>
</dbReference>
<dbReference type="Pfam" id="PF01230">
    <property type="entry name" value="HIT"/>
    <property type="match status" value="1"/>
</dbReference>